<dbReference type="Proteomes" id="UP000612808">
    <property type="component" value="Unassembled WGS sequence"/>
</dbReference>
<gene>
    <name evidence="2" type="ORF">Aru02nite_54120</name>
</gene>
<dbReference type="RefSeq" id="WP_203662332.1">
    <property type="nucleotide sequence ID" value="NZ_BAAAZM010000018.1"/>
</dbReference>
<feature type="transmembrane region" description="Helical" evidence="1">
    <location>
        <begin position="877"/>
        <end position="901"/>
    </location>
</feature>
<protein>
    <recommendedName>
        <fullName evidence="4">FtsX-like permease family protein</fullName>
    </recommendedName>
</protein>
<evidence type="ECO:0000313" key="3">
    <source>
        <dbReference type="Proteomes" id="UP000612808"/>
    </source>
</evidence>
<comment type="caution">
    <text evidence="2">The sequence shown here is derived from an EMBL/GenBank/DDBJ whole genome shotgun (WGS) entry which is preliminary data.</text>
</comment>
<organism evidence="2 3">
    <name type="scientific">Actinocatenispora rupis</name>
    <dbReference type="NCBI Taxonomy" id="519421"/>
    <lineage>
        <taxon>Bacteria</taxon>
        <taxon>Bacillati</taxon>
        <taxon>Actinomycetota</taxon>
        <taxon>Actinomycetes</taxon>
        <taxon>Micromonosporales</taxon>
        <taxon>Micromonosporaceae</taxon>
        <taxon>Actinocatenispora</taxon>
    </lineage>
</organism>
<feature type="transmembrane region" description="Helical" evidence="1">
    <location>
        <begin position="415"/>
        <end position="433"/>
    </location>
</feature>
<feature type="transmembrane region" description="Helical" evidence="1">
    <location>
        <begin position="285"/>
        <end position="308"/>
    </location>
</feature>
<dbReference type="AlphaFoldDB" id="A0A8J3JGM3"/>
<evidence type="ECO:0000256" key="1">
    <source>
        <dbReference type="SAM" id="Phobius"/>
    </source>
</evidence>
<accession>A0A8J3JGM3</accession>
<feature type="transmembrane region" description="Helical" evidence="1">
    <location>
        <begin position="931"/>
        <end position="954"/>
    </location>
</feature>
<dbReference type="InterPro" id="IPR050250">
    <property type="entry name" value="Macrolide_Exporter_MacB"/>
</dbReference>
<reference evidence="2" key="1">
    <citation type="submission" date="2021-01" db="EMBL/GenBank/DDBJ databases">
        <title>Whole genome shotgun sequence of Actinocatenispora rupis NBRC 107355.</title>
        <authorList>
            <person name="Komaki H."/>
            <person name="Tamura T."/>
        </authorList>
    </citation>
    <scope>NUCLEOTIDE SEQUENCE</scope>
    <source>
        <strain evidence="2">NBRC 107355</strain>
    </source>
</reference>
<keyword evidence="1" id="KW-0472">Membrane</keyword>
<evidence type="ECO:0008006" key="4">
    <source>
        <dbReference type="Google" id="ProtNLM"/>
    </source>
</evidence>
<proteinExistence type="predicted"/>
<keyword evidence="1" id="KW-1133">Transmembrane helix</keyword>
<keyword evidence="3" id="KW-1185">Reference proteome</keyword>
<feature type="transmembrane region" description="Helical" evidence="1">
    <location>
        <begin position="445"/>
        <end position="467"/>
    </location>
</feature>
<feature type="transmembrane region" description="Helical" evidence="1">
    <location>
        <begin position="974"/>
        <end position="995"/>
    </location>
</feature>
<keyword evidence="1" id="KW-0812">Transmembrane</keyword>
<feature type="transmembrane region" description="Helical" evidence="1">
    <location>
        <begin position="329"/>
        <end position="355"/>
    </location>
</feature>
<dbReference type="EMBL" id="BOMB01000031">
    <property type="protein sequence ID" value="GID14523.1"/>
    <property type="molecule type" value="Genomic_DNA"/>
</dbReference>
<dbReference type="GO" id="GO:0005886">
    <property type="term" value="C:plasma membrane"/>
    <property type="evidence" value="ECO:0007669"/>
    <property type="project" value="TreeGrafter"/>
</dbReference>
<sequence>MAGWLVTVRGIRYRSGRSLVVFLLAVVATTAAVLAPAYTGAAEQSALTDTLRAMPAQTLGLTVTGASASDVDVASLHNQALPLVRERTELSAVLGRPYEGATGAATLSSLSGAPASFVVYRSGVCGHVRLVAGACPAAGGDEVLVHADVARRFHLAVGDRLDFRSGTPHRIAGIYRVRDTGERYWWGGGRFGTDPGSDSDPQERVQPLLSNDPAAAGWKGVGSGQYELDFPVDVGAVRLAAVPALRAQLRSLDPALSDVSMRSGTGLPDAFTTAQREQDAVTGSVPVVAVPLVLLCWFVLYLMVASLTEERGPEIALAKLRGFRGPATVRFGLGEALALIVLAAPVGVLVGLAVVEVMADVALADGTHVAPTASVAYVALVALAGAALAAALAARRTMALPVMALLRRVPARGRWRATVVEGGVVALAAAALYQALSDPTSRLGLVAPPLLALVAGLVAARLLGLTAGRRLRWSRGRLRPPALLAAARLARRPLTQRIVVAVTVAVSLLSFAAAAWDVAGHNRVRVAQDQVGAASVYTVDAAGPQALRDAVARADPAGRYLMPAMQSQVHYGDGNVTVLAVDPARLPAVAAWSGLSTDRVRALARTLPGRPAPTLTVHGPLSVRLTAGHITTHRPVQVVALVARADAGPREVPLGTLRAGDRTYAAALPGCGGGCTLTGLGLSRYPGDFGHLAATLRVTAVSDAGHALDAGLTAPGRWRNGTAGAQASVTLTTDGGLGIACTSDDPADLVVTYHGEPERLPAVLSGAAPADDARATRFEFPAFGGTPLPFTVTGRTDVVPRAGRHALLVDLANVQRVQATQVDPQESDTGPTYQVWAAAGTPAGVLARLGVPVLHTDSLAAVLDRLGRQAPALALRLYLVAGVAALLLSLGAVLLTAYVGVDARLYELAALRVVGLSQADLTAAVRREYRVLLGVPLVAGLVAGAAGAVLMLPVIRLVTSSDAGVHRVYALGPWWVPGAVLVTVAGLVAVAYGVARMFGHARPESLREGAR</sequence>
<dbReference type="PANTHER" id="PTHR30572">
    <property type="entry name" value="MEMBRANE COMPONENT OF TRANSPORTER-RELATED"/>
    <property type="match status" value="1"/>
</dbReference>
<dbReference type="PANTHER" id="PTHR30572:SF4">
    <property type="entry name" value="ABC TRANSPORTER PERMEASE YTRF"/>
    <property type="match status" value="1"/>
</dbReference>
<feature type="transmembrane region" description="Helical" evidence="1">
    <location>
        <begin position="498"/>
        <end position="516"/>
    </location>
</feature>
<dbReference type="GO" id="GO:0022857">
    <property type="term" value="F:transmembrane transporter activity"/>
    <property type="evidence" value="ECO:0007669"/>
    <property type="project" value="TreeGrafter"/>
</dbReference>
<name>A0A8J3JGM3_9ACTN</name>
<feature type="transmembrane region" description="Helical" evidence="1">
    <location>
        <begin position="375"/>
        <end position="394"/>
    </location>
</feature>
<evidence type="ECO:0000313" key="2">
    <source>
        <dbReference type="EMBL" id="GID14523.1"/>
    </source>
</evidence>